<feature type="transmembrane region" description="Helical" evidence="7">
    <location>
        <begin position="717"/>
        <end position="736"/>
    </location>
</feature>
<evidence type="ECO:0000256" key="5">
    <source>
        <dbReference type="ARBA" id="ARBA00023136"/>
    </source>
</evidence>
<proteinExistence type="inferred from homology"/>
<dbReference type="RefSeq" id="WP_131330039.1">
    <property type="nucleotide sequence ID" value="NZ_CP044016.1"/>
</dbReference>
<evidence type="ECO:0000313" key="11">
    <source>
        <dbReference type="Proteomes" id="UP000292424"/>
    </source>
</evidence>
<dbReference type="InterPro" id="IPR050250">
    <property type="entry name" value="Macrolide_Exporter_MacB"/>
</dbReference>
<feature type="transmembrane region" description="Helical" evidence="7">
    <location>
        <begin position="370"/>
        <end position="398"/>
    </location>
</feature>
<name>A0A5P2G793_9BACT</name>
<protein>
    <submittedName>
        <fullName evidence="10">FtsX-like permease family protein</fullName>
    </submittedName>
</protein>
<dbReference type="GO" id="GO:0022857">
    <property type="term" value="F:transmembrane transporter activity"/>
    <property type="evidence" value="ECO:0007669"/>
    <property type="project" value="TreeGrafter"/>
</dbReference>
<keyword evidence="2" id="KW-1003">Cell membrane</keyword>
<evidence type="ECO:0000256" key="4">
    <source>
        <dbReference type="ARBA" id="ARBA00022989"/>
    </source>
</evidence>
<feature type="domain" description="ABC3 transporter permease C-terminal" evidence="8">
    <location>
        <begin position="668"/>
        <end position="781"/>
    </location>
</feature>
<feature type="domain" description="MacB-like periplasmic core" evidence="9">
    <location>
        <begin position="433"/>
        <end position="588"/>
    </location>
</feature>
<feature type="transmembrane region" description="Helical" evidence="7">
    <location>
        <begin position="281"/>
        <end position="300"/>
    </location>
</feature>
<evidence type="ECO:0000313" key="10">
    <source>
        <dbReference type="EMBL" id="QES89093.1"/>
    </source>
</evidence>
<dbReference type="Pfam" id="PF02687">
    <property type="entry name" value="FtsX"/>
    <property type="match status" value="2"/>
</dbReference>
<feature type="domain" description="ABC3 transporter permease C-terminal" evidence="8">
    <location>
        <begin position="284"/>
        <end position="400"/>
    </location>
</feature>
<dbReference type="PANTHER" id="PTHR30572:SF4">
    <property type="entry name" value="ABC TRANSPORTER PERMEASE YTRF"/>
    <property type="match status" value="1"/>
</dbReference>
<sequence length="788" mass="88313">MFKNYFKTAIRSLLRNKGYATLNILGLAIGMASTILIVLWVMNEITVDNNYEKSNRLYILNSRGELNGTLTAWNWTPEVLATTIKKSYPEVENVSRVSQTQNLIGLNEHKISASGYYVDSSFLNMFNFPISGDVDNSLNAANRIVLSSQLAIQLFGKEDPVGKVVKVNNYDPFIVSAVLDIQKVNTSFKFAYLLPMSYYEAKYGTDYGWANNSGQTYMTLKQGDNVDVFNAKIKDIEKSHTRHGAEPINNEIFAYPFSKFYLYGRNDNGNYVAGHVITVRMFSIIASLILLIACINFMNLSTARSEKRAKEVGVRKVVGASKATIILQFLLESIIISFVSFVIGLGIIVAVLPFFNSLIDKQLLIPFKSIYFWLINVAFIVFTGLLAGSYPAFFLSAFNPVKILKGAFRYSKNKISARSVLVIVQFTFAIILIISTIVIAGQMSHLQKRDQGYKQDALVYTNMIGDISRNYPLIRNALLASNAVTSVSKTMSPITTQYGDIMGWSWDGSTSEDKKIDFGTFGVDADLEKTFGLKILEGRSIDIYHFPSDSNAVLLNQTAVKTMRLKNPIGTLLRIDKQTWKVIGVVQNFIIKSPNEKIEPMMIQGPNTWFDCVHYRLNSTRSTEENLKVIATIFKKYNPSYPFEYTFVDTDYARKFEDIQRISKLTSLFSGLTIFISCLGLFGLAAYMAEARTKEIGVRKVLGASIGGIATLLSKDFLKLVVIALLLAVPIAWYAMHQWLIGYQYRINVPIWAFFLAGFLSIIIAILTVGILAIRAARANPTKSLRTE</sequence>
<comment type="subcellular location">
    <subcellularLocation>
        <location evidence="1">Cell membrane</location>
        <topology evidence="1">Multi-pass membrane protein</topology>
    </subcellularLocation>
</comment>
<evidence type="ECO:0000259" key="9">
    <source>
        <dbReference type="Pfam" id="PF12704"/>
    </source>
</evidence>
<evidence type="ECO:0000256" key="2">
    <source>
        <dbReference type="ARBA" id="ARBA00022475"/>
    </source>
</evidence>
<keyword evidence="11" id="KW-1185">Reference proteome</keyword>
<evidence type="ECO:0000259" key="8">
    <source>
        <dbReference type="Pfam" id="PF02687"/>
    </source>
</evidence>
<organism evidence="10 11">
    <name type="scientific">Rhizosphaericola mali</name>
    <dbReference type="NCBI Taxonomy" id="2545455"/>
    <lineage>
        <taxon>Bacteria</taxon>
        <taxon>Pseudomonadati</taxon>
        <taxon>Bacteroidota</taxon>
        <taxon>Chitinophagia</taxon>
        <taxon>Chitinophagales</taxon>
        <taxon>Chitinophagaceae</taxon>
        <taxon>Rhizosphaericola</taxon>
    </lineage>
</organism>
<dbReference type="PANTHER" id="PTHR30572">
    <property type="entry name" value="MEMBRANE COMPONENT OF TRANSPORTER-RELATED"/>
    <property type="match status" value="1"/>
</dbReference>
<evidence type="ECO:0000256" key="6">
    <source>
        <dbReference type="ARBA" id="ARBA00038076"/>
    </source>
</evidence>
<feature type="transmembrane region" description="Helical" evidence="7">
    <location>
        <begin position="419"/>
        <end position="441"/>
    </location>
</feature>
<comment type="similarity">
    <text evidence="6">Belongs to the ABC-4 integral membrane protein family.</text>
</comment>
<dbReference type="Proteomes" id="UP000292424">
    <property type="component" value="Chromosome"/>
</dbReference>
<keyword evidence="3 7" id="KW-0812">Transmembrane</keyword>
<feature type="transmembrane region" description="Helical" evidence="7">
    <location>
        <begin position="329"/>
        <end position="355"/>
    </location>
</feature>
<accession>A0A5P2G793</accession>
<dbReference type="InterPro" id="IPR003838">
    <property type="entry name" value="ABC3_permease_C"/>
</dbReference>
<evidence type="ECO:0000256" key="1">
    <source>
        <dbReference type="ARBA" id="ARBA00004651"/>
    </source>
</evidence>
<dbReference type="EMBL" id="CP044016">
    <property type="protein sequence ID" value="QES89093.1"/>
    <property type="molecule type" value="Genomic_DNA"/>
</dbReference>
<feature type="transmembrane region" description="Helical" evidence="7">
    <location>
        <begin position="668"/>
        <end position="689"/>
    </location>
</feature>
<keyword evidence="4 7" id="KW-1133">Transmembrane helix</keyword>
<dbReference type="OrthoDB" id="5933722at2"/>
<dbReference type="Pfam" id="PF12704">
    <property type="entry name" value="MacB_PCD"/>
    <property type="match status" value="2"/>
</dbReference>
<gene>
    <name evidence="10" type="ORF">E0W69_010625</name>
</gene>
<evidence type="ECO:0000256" key="3">
    <source>
        <dbReference type="ARBA" id="ARBA00022692"/>
    </source>
</evidence>
<dbReference type="GO" id="GO:0005886">
    <property type="term" value="C:plasma membrane"/>
    <property type="evidence" value="ECO:0007669"/>
    <property type="project" value="UniProtKB-SubCell"/>
</dbReference>
<keyword evidence="5 7" id="KW-0472">Membrane</keyword>
<dbReference type="InterPro" id="IPR025857">
    <property type="entry name" value="MacB_PCD"/>
</dbReference>
<dbReference type="AlphaFoldDB" id="A0A5P2G793"/>
<reference evidence="10 11" key="1">
    <citation type="submission" date="2019-09" db="EMBL/GenBank/DDBJ databases">
        <title>Complete genome sequence of Arachidicoccus sp. B3-10 isolated from apple orchard soil.</title>
        <authorList>
            <person name="Kim H.S."/>
            <person name="Han K.-I."/>
            <person name="Suh M.K."/>
            <person name="Lee K.C."/>
            <person name="Eom M.K."/>
            <person name="Kim J.-S."/>
            <person name="Kang S.W."/>
            <person name="Sin Y."/>
            <person name="Lee J.-S."/>
        </authorList>
    </citation>
    <scope>NUCLEOTIDE SEQUENCE [LARGE SCALE GENOMIC DNA]</scope>
    <source>
        <strain evidence="10 11">B3-10</strain>
    </source>
</reference>
<dbReference type="KEGG" id="arac:E0W69_010625"/>
<evidence type="ECO:0000256" key="7">
    <source>
        <dbReference type="SAM" id="Phobius"/>
    </source>
</evidence>
<feature type="domain" description="MacB-like periplasmic core" evidence="9">
    <location>
        <begin position="21"/>
        <end position="235"/>
    </location>
</feature>
<feature type="transmembrane region" description="Helical" evidence="7">
    <location>
        <begin position="20"/>
        <end position="42"/>
    </location>
</feature>
<feature type="transmembrane region" description="Helical" evidence="7">
    <location>
        <begin position="751"/>
        <end position="774"/>
    </location>
</feature>